<reference evidence="8 9" key="1">
    <citation type="submission" date="2023-02" db="EMBL/GenBank/DDBJ databases">
        <title>LHISI_Scaffold_Assembly.</title>
        <authorList>
            <person name="Stuart O.P."/>
            <person name="Cleave R."/>
            <person name="Magrath M.J.L."/>
            <person name="Mikheyev A.S."/>
        </authorList>
    </citation>
    <scope>NUCLEOTIDE SEQUENCE [LARGE SCALE GENOMIC DNA]</scope>
    <source>
        <strain evidence="8">Daus_M_001</strain>
        <tissue evidence="8">Leg muscle</tissue>
    </source>
</reference>
<keyword evidence="5 7" id="KW-0378">Hydrolase</keyword>
<dbReference type="EMBL" id="JARBHB010000017">
    <property type="protein sequence ID" value="KAJ8865693.1"/>
    <property type="molecule type" value="Genomic_DNA"/>
</dbReference>
<comment type="pathway">
    <text evidence="2 7">Polyol metabolism; myo-inositol biosynthesis; myo-inositol from D-glucose 6-phosphate: step 2/2.</text>
</comment>
<dbReference type="SUPFAM" id="SSF56655">
    <property type="entry name" value="Carbohydrate phosphatase"/>
    <property type="match status" value="1"/>
</dbReference>
<dbReference type="PROSITE" id="PS00630">
    <property type="entry name" value="IMP_2"/>
    <property type="match status" value="1"/>
</dbReference>
<dbReference type="CDD" id="cd01639">
    <property type="entry name" value="IMPase"/>
    <property type="match status" value="1"/>
</dbReference>
<evidence type="ECO:0000256" key="6">
    <source>
        <dbReference type="ARBA" id="ARBA00022842"/>
    </source>
</evidence>
<dbReference type="PRINTS" id="PR00377">
    <property type="entry name" value="IMPHPHTASES"/>
</dbReference>
<name>A0ABQ9G309_9NEOP</name>
<dbReference type="PRINTS" id="PR00378">
    <property type="entry name" value="LIIMPHPHTASE"/>
</dbReference>
<evidence type="ECO:0000256" key="7">
    <source>
        <dbReference type="RuleBase" id="RU364068"/>
    </source>
</evidence>
<proteinExistence type="inferred from homology"/>
<dbReference type="InterPro" id="IPR000760">
    <property type="entry name" value="Inositol_monophosphatase-like"/>
</dbReference>
<evidence type="ECO:0000256" key="5">
    <source>
        <dbReference type="ARBA" id="ARBA00022801"/>
    </source>
</evidence>
<evidence type="ECO:0000256" key="1">
    <source>
        <dbReference type="ARBA" id="ARBA00001946"/>
    </source>
</evidence>
<comment type="caution">
    <text evidence="8">The sequence shown here is derived from an EMBL/GenBank/DDBJ whole genome shotgun (WGS) entry which is preliminary data.</text>
</comment>
<keyword evidence="6 7" id="KW-0460">Magnesium</keyword>
<comment type="cofactor">
    <cofactor evidence="1 7">
        <name>Mg(2+)</name>
        <dbReference type="ChEBI" id="CHEBI:18420"/>
    </cofactor>
</comment>
<dbReference type="InterPro" id="IPR020550">
    <property type="entry name" value="Inositol_monophosphatase_CS"/>
</dbReference>
<dbReference type="Proteomes" id="UP001159363">
    <property type="component" value="Chromosome 16"/>
</dbReference>
<dbReference type="Gene3D" id="3.30.540.10">
    <property type="entry name" value="Fructose-1,6-Bisphosphatase, subunit A, domain 1"/>
    <property type="match status" value="1"/>
</dbReference>
<dbReference type="InterPro" id="IPR020583">
    <property type="entry name" value="Inositol_monoP_metal-BS"/>
</dbReference>
<dbReference type="InterPro" id="IPR020552">
    <property type="entry name" value="Inositol_monoPase_Li-sen"/>
</dbReference>
<accession>A0ABQ9G309</accession>
<comment type="similarity">
    <text evidence="3 7">Belongs to the inositol monophosphatase superfamily.</text>
</comment>
<dbReference type="PROSITE" id="PS00629">
    <property type="entry name" value="IMP_1"/>
    <property type="match status" value="1"/>
</dbReference>
<keyword evidence="4 7" id="KW-0479">Metal-binding</keyword>
<sequence>MVDGFHSTKTVDVKTASWDLVTEYDTRIETLLKEALSKEYPAHKFIGEETAATEKSKPDLTSAPTWIIDPIDGTINFVHGLPITCICVGLAIDKKVVLGIVYNPMMEYMFTAIKGRGAFLNNEPIHTSSVTDLSSSLVGYEISLARDINVRDVILKRGIALLSQARGLRSIGSAAFAMCFVAMGSLDVYQTDGLKCWDVAASSIIIQEAGGFVVNTDGSTFDVMSGKLLCAGTNQLMKQTVESIKEADAS</sequence>
<dbReference type="PANTHER" id="PTHR20854">
    <property type="entry name" value="INOSITOL MONOPHOSPHATASE"/>
    <property type="match status" value="1"/>
</dbReference>
<comment type="catalytic activity">
    <reaction evidence="7">
        <text>a myo-inositol phosphate + H2O = myo-inositol + phosphate</text>
        <dbReference type="Rhea" id="RHEA:24056"/>
        <dbReference type="ChEBI" id="CHEBI:15377"/>
        <dbReference type="ChEBI" id="CHEBI:17268"/>
        <dbReference type="ChEBI" id="CHEBI:43474"/>
        <dbReference type="ChEBI" id="CHEBI:84139"/>
        <dbReference type="EC" id="3.1.3.25"/>
    </reaction>
</comment>
<evidence type="ECO:0000313" key="9">
    <source>
        <dbReference type="Proteomes" id="UP001159363"/>
    </source>
</evidence>
<dbReference type="Pfam" id="PF00459">
    <property type="entry name" value="Inositol_P"/>
    <property type="match status" value="1"/>
</dbReference>
<dbReference type="EC" id="3.1.3.25" evidence="7"/>
<dbReference type="Gene3D" id="3.40.190.80">
    <property type="match status" value="1"/>
</dbReference>
<evidence type="ECO:0000256" key="4">
    <source>
        <dbReference type="ARBA" id="ARBA00022723"/>
    </source>
</evidence>
<dbReference type="PANTHER" id="PTHR20854:SF25">
    <property type="entry name" value="INOSITOL-1-MONOPHOSPHATASE"/>
    <property type="match status" value="1"/>
</dbReference>
<evidence type="ECO:0000313" key="8">
    <source>
        <dbReference type="EMBL" id="KAJ8865693.1"/>
    </source>
</evidence>
<dbReference type="InterPro" id="IPR033942">
    <property type="entry name" value="IMPase"/>
</dbReference>
<gene>
    <name evidence="8" type="ORF">PR048_033213</name>
</gene>
<organism evidence="8 9">
    <name type="scientific">Dryococelus australis</name>
    <dbReference type="NCBI Taxonomy" id="614101"/>
    <lineage>
        <taxon>Eukaryota</taxon>
        <taxon>Metazoa</taxon>
        <taxon>Ecdysozoa</taxon>
        <taxon>Arthropoda</taxon>
        <taxon>Hexapoda</taxon>
        <taxon>Insecta</taxon>
        <taxon>Pterygota</taxon>
        <taxon>Neoptera</taxon>
        <taxon>Polyneoptera</taxon>
        <taxon>Phasmatodea</taxon>
        <taxon>Verophasmatodea</taxon>
        <taxon>Anareolatae</taxon>
        <taxon>Phasmatidae</taxon>
        <taxon>Eurycanthinae</taxon>
        <taxon>Dryococelus</taxon>
    </lineage>
</organism>
<protein>
    <recommendedName>
        <fullName evidence="7">Inositol-1-monophosphatase</fullName>
        <ecNumber evidence="7">3.1.3.25</ecNumber>
    </recommendedName>
</protein>
<evidence type="ECO:0000256" key="2">
    <source>
        <dbReference type="ARBA" id="ARBA00005152"/>
    </source>
</evidence>
<evidence type="ECO:0000256" key="3">
    <source>
        <dbReference type="ARBA" id="ARBA00009759"/>
    </source>
</evidence>
<keyword evidence="9" id="KW-1185">Reference proteome</keyword>